<sequence>MPSSIANIFDEIFKHPMSTLGTRYKKQDVLHVWARLAERIRELLKQEKGIVVKGLGTFSLSKWTLETGNNGRILEMRKPIFIISKSLAEEFDLHQRKEYVNDAIPLAPISYQWLSGRCGLSKGTLIGCVEETVQCFRRIVSEGRDVEFPLAPLGNLVIAKTNVSFISYDQCEREIQKPTKPCVKFAAAKVNYRPKIRVPCLAHDGQ</sequence>
<dbReference type="InterPro" id="IPR026295">
    <property type="entry name" value="CCD81"/>
</dbReference>
<proteinExistence type="predicted"/>
<dbReference type="InterPro" id="IPR040673">
    <property type="entry name" value="CCDC81_HU_dom_2"/>
</dbReference>
<dbReference type="SUPFAM" id="SSF47729">
    <property type="entry name" value="IHF-like DNA-binding proteins"/>
    <property type="match status" value="1"/>
</dbReference>
<dbReference type="Pfam" id="PF14908">
    <property type="entry name" value="HU-CCDC81_euk_1"/>
    <property type="match status" value="1"/>
</dbReference>
<dbReference type="Pfam" id="PF18289">
    <property type="entry name" value="HU-CCDC81_euk_2"/>
    <property type="match status" value="1"/>
</dbReference>
<evidence type="ECO:0000313" key="3">
    <source>
        <dbReference type="EMBL" id="BES93983.1"/>
    </source>
</evidence>
<gene>
    <name evidence="3" type="ORF">NTJ_06792</name>
</gene>
<organism evidence="3 4">
    <name type="scientific">Nesidiocoris tenuis</name>
    <dbReference type="NCBI Taxonomy" id="355587"/>
    <lineage>
        <taxon>Eukaryota</taxon>
        <taxon>Metazoa</taxon>
        <taxon>Ecdysozoa</taxon>
        <taxon>Arthropoda</taxon>
        <taxon>Hexapoda</taxon>
        <taxon>Insecta</taxon>
        <taxon>Pterygota</taxon>
        <taxon>Neoptera</taxon>
        <taxon>Paraneoptera</taxon>
        <taxon>Hemiptera</taxon>
        <taxon>Heteroptera</taxon>
        <taxon>Panheteroptera</taxon>
        <taxon>Cimicomorpha</taxon>
        <taxon>Miridae</taxon>
        <taxon>Dicyphina</taxon>
        <taxon>Nesidiocoris</taxon>
    </lineage>
</organism>
<dbReference type="PANTHER" id="PTHR14362">
    <property type="entry name" value="COILED-COIL DOMAIN-CONTAINING PROTEIN 81"/>
    <property type="match status" value="1"/>
</dbReference>
<dbReference type="EMBL" id="AP028912">
    <property type="protein sequence ID" value="BES93983.1"/>
    <property type="molecule type" value="Genomic_DNA"/>
</dbReference>
<protein>
    <submittedName>
        <fullName evidence="3">Coiled-coil domain containing 81</fullName>
    </submittedName>
</protein>
<accession>A0ABN7APT2</accession>
<dbReference type="Proteomes" id="UP001307889">
    <property type="component" value="Chromosome 4"/>
</dbReference>
<dbReference type="PANTHER" id="PTHR14362:SF2">
    <property type="entry name" value="COILED-COIL DOMAIN-CONTAINING PROTEIN 81"/>
    <property type="match status" value="1"/>
</dbReference>
<feature type="domain" description="CCDC81 HU" evidence="2">
    <location>
        <begin position="105"/>
        <end position="173"/>
    </location>
</feature>
<name>A0ABN7APT2_9HEMI</name>
<evidence type="ECO:0000259" key="2">
    <source>
        <dbReference type="Pfam" id="PF18289"/>
    </source>
</evidence>
<dbReference type="InterPro" id="IPR028034">
    <property type="entry name" value="HU-CCDC81"/>
</dbReference>
<feature type="domain" description="CCDC81 HU" evidence="1">
    <location>
        <begin position="17"/>
        <end position="94"/>
    </location>
</feature>
<evidence type="ECO:0000259" key="1">
    <source>
        <dbReference type="Pfam" id="PF14908"/>
    </source>
</evidence>
<evidence type="ECO:0000313" key="4">
    <source>
        <dbReference type="Proteomes" id="UP001307889"/>
    </source>
</evidence>
<reference evidence="3 4" key="1">
    <citation type="submission" date="2023-09" db="EMBL/GenBank/DDBJ databases">
        <title>Nesidiocoris tenuis whole genome shotgun sequence.</title>
        <authorList>
            <person name="Shibata T."/>
            <person name="Shimoda M."/>
            <person name="Kobayashi T."/>
            <person name="Uehara T."/>
        </authorList>
    </citation>
    <scope>NUCLEOTIDE SEQUENCE [LARGE SCALE GENOMIC DNA]</scope>
    <source>
        <strain evidence="3 4">Japan</strain>
    </source>
</reference>
<keyword evidence="4" id="KW-1185">Reference proteome</keyword>
<dbReference type="InterPro" id="IPR010992">
    <property type="entry name" value="IHF-like_DNA-bd_dom_sf"/>
</dbReference>